<evidence type="ECO:0000259" key="1">
    <source>
        <dbReference type="Pfam" id="PF10469"/>
    </source>
</evidence>
<dbReference type="Proteomes" id="UP000694864">
    <property type="component" value="Chromosome 1"/>
</dbReference>
<dbReference type="Pfam" id="PF10469">
    <property type="entry name" value="AKAP7_NLS"/>
    <property type="match status" value="1"/>
</dbReference>
<name>A0ABM1RA34_CAMSA</name>
<organism evidence="2 3">
    <name type="scientific">Camelina sativa</name>
    <name type="common">False flax</name>
    <name type="synonym">Myagrum sativum</name>
    <dbReference type="NCBI Taxonomy" id="90675"/>
    <lineage>
        <taxon>Eukaryota</taxon>
        <taxon>Viridiplantae</taxon>
        <taxon>Streptophyta</taxon>
        <taxon>Embryophyta</taxon>
        <taxon>Tracheophyta</taxon>
        <taxon>Spermatophyta</taxon>
        <taxon>Magnoliopsida</taxon>
        <taxon>eudicotyledons</taxon>
        <taxon>Gunneridae</taxon>
        <taxon>Pentapetalae</taxon>
        <taxon>rosids</taxon>
        <taxon>malvids</taxon>
        <taxon>Brassicales</taxon>
        <taxon>Brassicaceae</taxon>
        <taxon>Camelineae</taxon>
        <taxon>Camelina</taxon>
    </lineage>
</organism>
<keyword evidence="2" id="KW-1185">Reference proteome</keyword>
<gene>
    <name evidence="3" type="primary">LOC104781091</name>
</gene>
<evidence type="ECO:0000313" key="3">
    <source>
        <dbReference type="RefSeq" id="XP_019095872.1"/>
    </source>
</evidence>
<dbReference type="InterPro" id="IPR019510">
    <property type="entry name" value="AKAP7-like_phosphoesterase"/>
</dbReference>
<dbReference type="PANTHER" id="PTHR13360:SF2">
    <property type="entry name" value="A-KINASE ANCHOR PROTEIN 7-LIKE PHOSPHOESTERASE DOMAIN-CONTAINING PROTEIN"/>
    <property type="match status" value="1"/>
</dbReference>
<dbReference type="Gene3D" id="3.90.1140.10">
    <property type="entry name" value="Cyclic phosphodiesterase"/>
    <property type="match status" value="1"/>
</dbReference>
<dbReference type="GeneID" id="104781091"/>
<reference evidence="2" key="1">
    <citation type="journal article" date="2014" name="Nat. Commun.">
        <title>The emerging biofuel crop Camelina sativa retains a highly undifferentiated hexaploid genome structure.</title>
        <authorList>
            <person name="Kagale S."/>
            <person name="Koh C."/>
            <person name="Nixon J."/>
            <person name="Bollina V."/>
            <person name="Clarke W.E."/>
            <person name="Tuteja R."/>
            <person name="Spillane C."/>
            <person name="Robinson S.J."/>
            <person name="Links M.G."/>
            <person name="Clarke C."/>
            <person name="Higgins E.E."/>
            <person name="Huebert T."/>
            <person name="Sharpe A.G."/>
            <person name="Parkin I.A."/>
        </authorList>
    </citation>
    <scope>NUCLEOTIDE SEQUENCE [LARGE SCALE GENOMIC DNA]</scope>
    <source>
        <strain evidence="2">cv. DH55</strain>
    </source>
</reference>
<proteinExistence type="predicted"/>
<feature type="domain" description="A-kinase anchor protein 7-like phosphoesterase" evidence="1">
    <location>
        <begin position="38"/>
        <end position="262"/>
    </location>
</feature>
<dbReference type="RefSeq" id="XP_019095872.1">
    <property type="nucleotide sequence ID" value="XM_019240327.1"/>
</dbReference>
<dbReference type="PANTHER" id="PTHR13360">
    <property type="entry name" value="ACTIVATING SIGNAL COINTEGRATOR 1 COMPLEX SUBUNIT 1"/>
    <property type="match status" value="1"/>
</dbReference>
<reference evidence="3" key="2">
    <citation type="submission" date="2025-08" db="UniProtKB">
        <authorList>
            <consortium name="RefSeq"/>
        </authorList>
    </citation>
    <scope>IDENTIFICATION</scope>
    <source>
        <tissue evidence="3">Leaf</tissue>
    </source>
</reference>
<sequence>MGNLLQNREGSSTSHLTAPLAFKGKQKQIGQGRQREVFTHFVSLPLVTYPELKEKLEAFQNSILGNNNDKVLPLRFQNTLAQMGIEKSIFVSPKTFHLTVVMLKLENNESVVKAQNILKSISPNVRQALMNRPVFITLRGLVRIECMNGSFDKTRVLYAPVEEVGHEGRLLSACHVIIDAFENAGFAGKDAKSRLKLHATVMNASYRKDKSRKMDTTFDAREIHKEFGNKDWGTYLIREAHISQRFKYDLNGYFHCCASLPFPHK</sequence>
<dbReference type="InterPro" id="IPR009210">
    <property type="entry name" value="ASCC1"/>
</dbReference>
<accession>A0ABM1RA34</accession>
<protein>
    <submittedName>
        <fullName evidence="3">Uncharacterized protein LOC104781091 isoform X1</fullName>
    </submittedName>
</protein>
<evidence type="ECO:0000313" key="2">
    <source>
        <dbReference type="Proteomes" id="UP000694864"/>
    </source>
</evidence>